<keyword evidence="2" id="KW-1185">Reference proteome</keyword>
<reference evidence="2" key="1">
    <citation type="journal article" date="2019" name="Int. J. Syst. Evol. Microbiol.">
        <title>The Global Catalogue of Microorganisms (GCM) 10K type strain sequencing project: providing services to taxonomists for standard genome sequencing and annotation.</title>
        <authorList>
            <consortium name="The Broad Institute Genomics Platform"/>
            <consortium name="The Broad Institute Genome Sequencing Center for Infectious Disease"/>
            <person name="Wu L."/>
            <person name="Ma J."/>
        </authorList>
    </citation>
    <scope>NUCLEOTIDE SEQUENCE [LARGE SCALE GENOMIC DNA]</scope>
    <source>
        <strain evidence="2">JCM 17626</strain>
    </source>
</reference>
<sequence length="164" mass="19038">MHGLQVDYGNCRPLSLNESKLMPFLTDINRFILTFTCICGLNTLVALKDGFEFWNDYGRSGFISTFAYNKKEKKMQLVKMKQTDYEISGTYSGENGGTSVVDLLTNKYTAHFRVVRNKKIVELPVINRIMIFPKTYLENFSDDINFDYEEKCVALYNQYQAENK</sequence>
<accession>A0ABP8B325</accession>
<evidence type="ECO:0000313" key="2">
    <source>
        <dbReference type="Proteomes" id="UP001501772"/>
    </source>
</evidence>
<name>A0ABP8B325_9SPHI</name>
<dbReference type="Proteomes" id="UP001501772">
    <property type="component" value="Unassembled WGS sequence"/>
</dbReference>
<protein>
    <submittedName>
        <fullName evidence="1">Uncharacterized protein</fullName>
    </submittedName>
</protein>
<evidence type="ECO:0000313" key="1">
    <source>
        <dbReference type="EMBL" id="GAA4196926.1"/>
    </source>
</evidence>
<gene>
    <name evidence="1" type="ORF">GCM10022289_03380</name>
</gene>
<comment type="caution">
    <text evidence="1">The sequence shown here is derived from an EMBL/GenBank/DDBJ whole genome shotgun (WGS) entry which is preliminary data.</text>
</comment>
<dbReference type="EMBL" id="BAABBY010000001">
    <property type="protein sequence ID" value="GAA4196926.1"/>
    <property type="molecule type" value="Genomic_DNA"/>
</dbReference>
<organism evidence="1 2">
    <name type="scientific">Pedobacter jeongneungensis</name>
    <dbReference type="NCBI Taxonomy" id="947309"/>
    <lineage>
        <taxon>Bacteria</taxon>
        <taxon>Pseudomonadati</taxon>
        <taxon>Bacteroidota</taxon>
        <taxon>Sphingobacteriia</taxon>
        <taxon>Sphingobacteriales</taxon>
        <taxon>Sphingobacteriaceae</taxon>
        <taxon>Pedobacter</taxon>
    </lineage>
</organism>
<proteinExistence type="predicted"/>